<dbReference type="InterPro" id="IPR007813">
    <property type="entry name" value="PilN"/>
</dbReference>
<proteinExistence type="predicted"/>
<keyword evidence="1" id="KW-0472">Membrane</keyword>
<evidence type="ECO:0000313" key="2">
    <source>
        <dbReference type="EMBL" id="STQ82499.1"/>
    </source>
</evidence>
<evidence type="ECO:0000313" key="3">
    <source>
        <dbReference type="Proteomes" id="UP000254821"/>
    </source>
</evidence>
<dbReference type="EMBL" id="UGHP01000001">
    <property type="protein sequence ID" value="STQ82499.1"/>
    <property type="molecule type" value="Genomic_DNA"/>
</dbReference>
<keyword evidence="1" id="KW-0812">Transmembrane</keyword>
<dbReference type="PANTHER" id="PTHR40278:SF1">
    <property type="entry name" value="DNA UTILIZATION PROTEIN HOFN"/>
    <property type="match status" value="1"/>
</dbReference>
<sequence>MEQINLCPWFSTLRAQRLRLCMLCLVAVVVLLILIASYSAYQVHRRVQCWEAATAVSQRQSQQLKHQQGQLAAWTLQAKNQLRQNQQYDRNRKTNLQILTFILALQRHIPAQVWLTRFSWRSHHLEVEGMTSTPVVISAFTQHLNQSAALPELQLMKMSVAESGLQKFLLEGGQHE</sequence>
<organism evidence="2 3">
    <name type="scientific">Hafnia alvei</name>
    <dbReference type="NCBI Taxonomy" id="569"/>
    <lineage>
        <taxon>Bacteria</taxon>
        <taxon>Pseudomonadati</taxon>
        <taxon>Pseudomonadota</taxon>
        <taxon>Gammaproteobacteria</taxon>
        <taxon>Enterobacterales</taxon>
        <taxon>Hafniaceae</taxon>
        <taxon>Hafnia</taxon>
    </lineage>
</organism>
<name>A0A377PQR7_HAFAL</name>
<keyword evidence="1" id="KW-1133">Transmembrane helix</keyword>
<dbReference type="AlphaFoldDB" id="A0A377PQR7"/>
<dbReference type="Pfam" id="PF05137">
    <property type="entry name" value="PilN"/>
    <property type="match status" value="1"/>
</dbReference>
<dbReference type="InterPro" id="IPR052534">
    <property type="entry name" value="Extracell_DNA_Util/SecSys_Comp"/>
</dbReference>
<reference evidence="2 3" key="1">
    <citation type="submission" date="2018-06" db="EMBL/GenBank/DDBJ databases">
        <authorList>
            <consortium name="Pathogen Informatics"/>
            <person name="Doyle S."/>
        </authorList>
    </citation>
    <scope>NUCLEOTIDE SEQUENCE [LARGE SCALE GENOMIC DNA]</scope>
    <source>
        <strain evidence="2 3">NCTC8105</strain>
    </source>
</reference>
<dbReference type="RefSeq" id="WP_072008132.1">
    <property type="nucleotide sequence ID" value="NZ_CALJTU010000077.1"/>
</dbReference>
<dbReference type="PANTHER" id="PTHR40278">
    <property type="entry name" value="DNA UTILIZATION PROTEIN HOFN"/>
    <property type="match status" value="1"/>
</dbReference>
<gene>
    <name evidence="2" type="ORF">NCTC8105_04716</name>
</gene>
<protein>
    <submittedName>
        <fullName evidence="2">Fimbrial assembly protein (PilN)</fullName>
    </submittedName>
</protein>
<dbReference type="Proteomes" id="UP000254821">
    <property type="component" value="Unassembled WGS sequence"/>
</dbReference>
<evidence type="ECO:0000256" key="1">
    <source>
        <dbReference type="SAM" id="Phobius"/>
    </source>
</evidence>
<accession>A0A377PQR7</accession>
<feature type="transmembrane region" description="Helical" evidence="1">
    <location>
        <begin position="20"/>
        <end position="41"/>
    </location>
</feature>